<dbReference type="PANTHER" id="PTHR23011">
    <property type="entry name" value="CYCLIC NUCLEOTIDE-BINDING DOMAIN CONTAINING PROTEIN"/>
    <property type="match status" value="1"/>
</dbReference>
<reference evidence="2 3" key="1">
    <citation type="submission" date="2014-06" db="EMBL/GenBank/DDBJ databases">
        <authorList>
            <person name="Swart Estienne"/>
        </authorList>
    </citation>
    <scope>NUCLEOTIDE SEQUENCE [LARGE SCALE GENOMIC DNA]</scope>
    <source>
        <strain evidence="2 3">130c</strain>
    </source>
</reference>
<dbReference type="InterPro" id="IPR018490">
    <property type="entry name" value="cNMP-bd_dom_sf"/>
</dbReference>
<dbReference type="EMBL" id="CCKQ01008200">
    <property type="protein sequence ID" value="CDW79643.1"/>
    <property type="molecule type" value="Genomic_DNA"/>
</dbReference>
<sequence>MLLNVLRLPTHGRNYKDKQIISQLLLVIFQFLIANVKHSCQDYKYFTELGSKDHDMLLTMAKYMHVVTFKPNERMNKLPFQKLGTGTQQNTDQFRQVGVVNSGKWLYQLSLHLKIPLHASFVTGPLDTVYCLTLPTEVYNNCIATQFKKELQENIKFLCQCGFGNLMQQNQIILLASKIKSFKVKSNTILCKQDQKCNHIFFIKSGSVKIIRDLAFYSKQKYDDSSNPSIFKDDPLKLTLNESSHHSLNESISTTQNINITDNPYQQIKVFNTINMQKPEMHSIQLNQLGTYQSFGVAYSVKDEEAIDIVHGEMLREDFDMNDALNYSVMSVMPCEMLKIKKRYFLCFVQERALMTYKSNLVTIYPDWTLRKHYLQNEEWKSYKKYFLSERLDEIKVLNSKRLKYLYGNQNAILRSESSTTSDGQTRQMSEYSDQKVKVDLSCLQRNQGFSAIPAALRLRATSQRNFNEKSHLSITRNQTSIQPLANSVQQNILATMNRKYIREQNIMIENVKLKTSKNHFLENKDFYSKKRQEIKFALNQNDKANEAYQNLHKTLNKLVD</sequence>
<accession>A0A078AFE2</accession>
<dbReference type="PANTHER" id="PTHR23011:SF28">
    <property type="entry name" value="CYCLIC NUCLEOTIDE-BINDING DOMAIN CONTAINING PROTEIN"/>
    <property type="match status" value="1"/>
</dbReference>
<keyword evidence="1" id="KW-0175">Coiled coil</keyword>
<dbReference type="AlphaFoldDB" id="A0A078AFE2"/>
<name>A0A078AFE2_STYLE</name>
<dbReference type="InParanoid" id="A0A078AFE2"/>
<keyword evidence="3" id="KW-1185">Reference proteome</keyword>
<proteinExistence type="predicted"/>
<dbReference type="SUPFAM" id="SSF51206">
    <property type="entry name" value="cAMP-binding domain-like"/>
    <property type="match status" value="1"/>
</dbReference>
<dbReference type="Proteomes" id="UP000039865">
    <property type="component" value="Unassembled WGS sequence"/>
</dbReference>
<organism evidence="2 3">
    <name type="scientific">Stylonychia lemnae</name>
    <name type="common">Ciliate</name>
    <dbReference type="NCBI Taxonomy" id="5949"/>
    <lineage>
        <taxon>Eukaryota</taxon>
        <taxon>Sar</taxon>
        <taxon>Alveolata</taxon>
        <taxon>Ciliophora</taxon>
        <taxon>Intramacronucleata</taxon>
        <taxon>Spirotrichea</taxon>
        <taxon>Stichotrichia</taxon>
        <taxon>Sporadotrichida</taxon>
        <taxon>Oxytrichidae</taxon>
        <taxon>Stylonychinae</taxon>
        <taxon>Stylonychia</taxon>
    </lineage>
</organism>
<dbReference type="Gene3D" id="2.60.120.10">
    <property type="entry name" value="Jelly Rolls"/>
    <property type="match status" value="1"/>
</dbReference>
<evidence type="ECO:0000256" key="1">
    <source>
        <dbReference type="SAM" id="Coils"/>
    </source>
</evidence>
<dbReference type="InterPro" id="IPR014710">
    <property type="entry name" value="RmlC-like_jellyroll"/>
</dbReference>
<evidence type="ECO:0000313" key="2">
    <source>
        <dbReference type="EMBL" id="CDW79643.1"/>
    </source>
</evidence>
<gene>
    <name evidence="2" type="primary">Contig7496.g8010</name>
    <name evidence="2" type="ORF">STYLEM_8633</name>
</gene>
<evidence type="ECO:0008006" key="4">
    <source>
        <dbReference type="Google" id="ProtNLM"/>
    </source>
</evidence>
<feature type="coiled-coil region" evidence="1">
    <location>
        <begin position="528"/>
        <end position="555"/>
    </location>
</feature>
<protein>
    <recommendedName>
        <fullName evidence="4">Cyclic nucleotide-binding domain-containing protein</fullName>
    </recommendedName>
</protein>
<evidence type="ECO:0000313" key="3">
    <source>
        <dbReference type="Proteomes" id="UP000039865"/>
    </source>
</evidence>